<dbReference type="CDD" id="cd18186">
    <property type="entry name" value="BTB_POZ_ZBTB_KLHL-like"/>
    <property type="match status" value="1"/>
</dbReference>
<dbReference type="STRING" id="98765.A0A2R6P0M0"/>
<name>A0A2R6P0M0_9APHY</name>
<proteinExistence type="predicted"/>
<gene>
    <name evidence="3" type="ORF">PHLCEN_2v6031</name>
</gene>
<dbReference type="EMBL" id="MLYV02000581">
    <property type="protein sequence ID" value="PSR82598.1"/>
    <property type="molecule type" value="Genomic_DNA"/>
</dbReference>
<sequence length="227" mass="25623">MANISDNNSSPPLSHPVNGDAKALSSQMKSSTSFWFNDGSVIARLRDNTFKLHRSLLDRHSPYFASLPSSESEEQNISIVCIPDERATLFDFTTLLEHLYHDIVATTSHFDHEDPAQEHPTLSRDVTVRCASLQDSLISHFTPILFTVATASHMACTDMFAEKWMPLVITPALETNGLCSPIETLRKIQKIKWEDEGLCIECCKEKREEWEGEAKSIWDKLDGWLGI</sequence>
<protein>
    <recommendedName>
        <fullName evidence="2">BTB domain-containing protein</fullName>
    </recommendedName>
</protein>
<dbReference type="OrthoDB" id="3249359at2759"/>
<reference evidence="3 4" key="1">
    <citation type="submission" date="2018-02" db="EMBL/GenBank/DDBJ databases">
        <title>Genome sequence of the basidiomycete white-rot fungus Phlebia centrifuga.</title>
        <authorList>
            <person name="Granchi Z."/>
            <person name="Peng M."/>
            <person name="de Vries R.P."/>
            <person name="Hilden K."/>
            <person name="Makela M.R."/>
            <person name="Grigoriev I."/>
            <person name="Riley R."/>
        </authorList>
    </citation>
    <scope>NUCLEOTIDE SEQUENCE [LARGE SCALE GENOMIC DNA]</scope>
    <source>
        <strain evidence="3 4">FBCC195</strain>
    </source>
</reference>
<dbReference type="Pfam" id="PF00651">
    <property type="entry name" value="BTB"/>
    <property type="match status" value="1"/>
</dbReference>
<dbReference type="AlphaFoldDB" id="A0A2R6P0M0"/>
<dbReference type="Gene3D" id="3.30.710.10">
    <property type="entry name" value="Potassium Channel Kv1.1, Chain A"/>
    <property type="match status" value="1"/>
</dbReference>
<evidence type="ECO:0000313" key="4">
    <source>
        <dbReference type="Proteomes" id="UP000186601"/>
    </source>
</evidence>
<evidence type="ECO:0000313" key="3">
    <source>
        <dbReference type="EMBL" id="PSR82598.1"/>
    </source>
</evidence>
<keyword evidence="4" id="KW-1185">Reference proteome</keyword>
<feature type="region of interest" description="Disordered" evidence="1">
    <location>
        <begin position="1"/>
        <end position="22"/>
    </location>
</feature>
<feature type="compositionally biased region" description="Polar residues" evidence="1">
    <location>
        <begin position="1"/>
        <end position="12"/>
    </location>
</feature>
<dbReference type="PROSITE" id="PS50097">
    <property type="entry name" value="BTB"/>
    <property type="match status" value="1"/>
</dbReference>
<dbReference type="InterPro" id="IPR011333">
    <property type="entry name" value="SKP1/BTB/POZ_sf"/>
</dbReference>
<dbReference type="InterPro" id="IPR000210">
    <property type="entry name" value="BTB/POZ_dom"/>
</dbReference>
<feature type="domain" description="BTB" evidence="2">
    <location>
        <begin position="37"/>
        <end position="108"/>
    </location>
</feature>
<dbReference type="Proteomes" id="UP000186601">
    <property type="component" value="Unassembled WGS sequence"/>
</dbReference>
<dbReference type="SUPFAM" id="SSF54695">
    <property type="entry name" value="POZ domain"/>
    <property type="match status" value="1"/>
</dbReference>
<organism evidence="3 4">
    <name type="scientific">Hermanssonia centrifuga</name>
    <dbReference type="NCBI Taxonomy" id="98765"/>
    <lineage>
        <taxon>Eukaryota</taxon>
        <taxon>Fungi</taxon>
        <taxon>Dikarya</taxon>
        <taxon>Basidiomycota</taxon>
        <taxon>Agaricomycotina</taxon>
        <taxon>Agaricomycetes</taxon>
        <taxon>Polyporales</taxon>
        <taxon>Meruliaceae</taxon>
        <taxon>Hermanssonia</taxon>
    </lineage>
</organism>
<evidence type="ECO:0000256" key="1">
    <source>
        <dbReference type="SAM" id="MobiDB-lite"/>
    </source>
</evidence>
<comment type="caution">
    <text evidence="3">The sequence shown here is derived from an EMBL/GenBank/DDBJ whole genome shotgun (WGS) entry which is preliminary data.</text>
</comment>
<accession>A0A2R6P0M0</accession>
<evidence type="ECO:0000259" key="2">
    <source>
        <dbReference type="PROSITE" id="PS50097"/>
    </source>
</evidence>